<organism evidence="1">
    <name type="scientific">marine sediment metagenome</name>
    <dbReference type="NCBI Taxonomy" id="412755"/>
    <lineage>
        <taxon>unclassified sequences</taxon>
        <taxon>metagenomes</taxon>
        <taxon>ecological metagenomes</taxon>
    </lineage>
</organism>
<dbReference type="AlphaFoldDB" id="X1BW54"/>
<sequence length="121" mass="14040">DVLRKKKARVVLHQAPRLKREIPDKITKPEKATLFCKVRDKQLNRIIYQSSFDITFLPKDFIVWNIKDSKGEHKYRLSEFLGAWVFATDNEELLDKIRSEAAKYHPMGVLVGAGTDNREGL</sequence>
<proteinExistence type="predicted"/>
<reference evidence="1" key="1">
    <citation type="journal article" date="2014" name="Front. Microbiol.">
        <title>High frequency of phylogenetically diverse reductive dehalogenase-homologous genes in deep subseafloor sedimentary metagenomes.</title>
        <authorList>
            <person name="Kawai M."/>
            <person name="Futagami T."/>
            <person name="Toyoda A."/>
            <person name="Takaki Y."/>
            <person name="Nishi S."/>
            <person name="Hori S."/>
            <person name="Arai W."/>
            <person name="Tsubouchi T."/>
            <person name="Morono Y."/>
            <person name="Uchiyama I."/>
            <person name="Ito T."/>
            <person name="Fujiyama A."/>
            <person name="Inagaki F."/>
            <person name="Takami H."/>
        </authorList>
    </citation>
    <scope>NUCLEOTIDE SEQUENCE</scope>
    <source>
        <strain evidence="1">Expedition CK06-06</strain>
    </source>
</reference>
<name>X1BW54_9ZZZZ</name>
<feature type="non-terminal residue" evidence="1">
    <location>
        <position position="1"/>
    </location>
</feature>
<comment type="caution">
    <text evidence="1">The sequence shown here is derived from an EMBL/GenBank/DDBJ whole genome shotgun (WGS) entry which is preliminary data.</text>
</comment>
<accession>X1BW54</accession>
<dbReference type="EMBL" id="BART01021413">
    <property type="protein sequence ID" value="GAG99974.1"/>
    <property type="molecule type" value="Genomic_DNA"/>
</dbReference>
<protein>
    <submittedName>
        <fullName evidence="1">Uncharacterized protein</fullName>
    </submittedName>
</protein>
<evidence type="ECO:0000313" key="1">
    <source>
        <dbReference type="EMBL" id="GAG99974.1"/>
    </source>
</evidence>
<gene>
    <name evidence="1" type="ORF">S01H4_39515</name>
</gene>